<name>A0A428VXG6_AMYBA</name>
<evidence type="ECO:0000256" key="1">
    <source>
        <dbReference type="ARBA" id="ARBA00006754"/>
    </source>
</evidence>
<keyword evidence="5" id="KW-1185">Reference proteome</keyword>
<dbReference type="AlphaFoldDB" id="A0A428VXG6"/>
<dbReference type="InterPro" id="IPR041522">
    <property type="entry name" value="CdaR_GGDEF"/>
</dbReference>
<organism evidence="4 5">
    <name type="scientific">Amycolatopsis balhimycina DSM 5908</name>
    <dbReference type="NCBI Taxonomy" id="1081091"/>
    <lineage>
        <taxon>Bacteria</taxon>
        <taxon>Bacillati</taxon>
        <taxon>Actinomycetota</taxon>
        <taxon>Actinomycetes</taxon>
        <taxon>Pseudonocardiales</taxon>
        <taxon>Pseudonocardiaceae</taxon>
        <taxon>Amycolatopsis</taxon>
    </lineage>
</organism>
<accession>A0A428VXG6</accession>
<evidence type="ECO:0000313" key="4">
    <source>
        <dbReference type="EMBL" id="RSM35515.1"/>
    </source>
</evidence>
<dbReference type="RefSeq" id="WP_020640187.1">
    <property type="nucleotide sequence ID" value="NZ_QHHU01000104.1"/>
</dbReference>
<dbReference type="SMART" id="SM00065">
    <property type="entry name" value="GAF"/>
    <property type="match status" value="1"/>
</dbReference>
<comment type="similarity">
    <text evidence="1">Belongs to the CdaR family.</text>
</comment>
<evidence type="ECO:0000313" key="5">
    <source>
        <dbReference type="Proteomes" id="UP000286716"/>
    </source>
</evidence>
<reference evidence="4 5" key="1">
    <citation type="submission" date="2018-05" db="EMBL/GenBank/DDBJ databases">
        <title>Evolution of GPA BGCs.</title>
        <authorList>
            <person name="Waglechner N."/>
            <person name="Wright G.D."/>
        </authorList>
    </citation>
    <scope>NUCLEOTIDE SEQUENCE [LARGE SCALE GENOMIC DNA]</scope>
    <source>
        <strain evidence="4 5">DSM 5908</strain>
    </source>
</reference>
<dbReference type="InterPro" id="IPR029016">
    <property type="entry name" value="GAF-like_dom_sf"/>
</dbReference>
<protein>
    <submittedName>
        <fullName evidence="4">Diguanylate phosphodiesterase</fullName>
    </submittedName>
</protein>
<dbReference type="Proteomes" id="UP000286716">
    <property type="component" value="Unassembled WGS sequence"/>
</dbReference>
<dbReference type="InterPro" id="IPR042070">
    <property type="entry name" value="PucR_C-HTH_sf"/>
</dbReference>
<keyword evidence="2" id="KW-0175">Coiled coil</keyword>
<dbReference type="SUPFAM" id="SSF55781">
    <property type="entry name" value="GAF domain-like"/>
    <property type="match status" value="1"/>
</dbReference>
<feature type="domain" description="GAF" evidence="3">
    <location>
        <begin position="87"/>
        <end position="238"/>
    </location>
</feature>
<dbReference type="Pfam" id="PF13556">
    <property type="entry name" value="HTH_30"/>
    <property type="match status" value="1"/>
</dbReference>
<dbReference type="EMBL" id="QHHU01000104">
    <property type="protein sequence ID" value="RSM35515.1"/>
    <property type="molecule type" value="Genomic_DNA"/>
</dbReference>
<dbReference type="Pfam" id="PF01590">
    <property type="entry name" value="GAF"/>
    <property type="match status" value="1"/>
</dbReference>
<proteinExistence type="inferred from homology"/>
<dbReference type="Gene3D" id="1.10.10.2840">
    <property type="entry name" value="PucR C-terminal helix-turn-helix domain"/>
    <property type="match status" value="1"/>
</dbReference>
<comment type="caution">
    <text evidence="4">The sequence shown here is derived from an EMBL/GenBank/DDBJ whole genome shotgun (WGS) entry which is preliminary data.</text>
</comment>
<dbReference type="Gene3D" id="3.30.450.40">
    <property type="match status" value="1"/>
</dbReference>
<sequence>MTAVTAPTDALRRLLDLLASGASSEQLAHVVVAARAEGGLDAAGLAALAGAGEQALRIRETLAEHRRREAQLAALFDTASELAALSDPDTVLRSIVRRARALLGVDVSYLSLNNEAEGKTYIRVSDGSVSAEFQQIVLGMGEGLGGLVAQTARPYATADYFNDDRFKHTRHIDSGVEDEGLTAILGVPLAIGPKVLGVLFASDRATREFSADEVALLSSLADHAAIALDSANLLDQTRRAVAELNDANATMERAEDAHDRLTDLVLRGGDLPDVADAVAGVLHGDLTVYDADGTLLASSADPVALDPDALAAARTTGRAVSTKDNWVCAVQAGPELLGSLVLAGRPGLTDPDRRLFERAGVVTALLLMLRRSVVRAEDEVRGELLTDLLTAPDRNPRALLARGRRLGIDLSAPHAVLVAHADGGSRRRLASAAARHATLVGVHAEEVVLLGTGDPDELARRVAADLGSVTGRPVTVGAAGPASGPSAIADAHAEAARCVRALLALGRAGEGAAMAGLGFLGQLLGDRADLDAFVRQTLGPVLDYDERRGTELVATLRAYFANGSQLARTKDVLHVHVNTVVQRLERVASLLGEDWQAPDRALEIQLALRLHRLRDA</sequence>
<dbReference type="Pfam" id="PF17853">
    <property type="entry name" value="GGDEF_2"/>
    <property type="match status" value="1"/>
</dbReference>
<evidence type="ECO:0000259" key="3">
    <source>
        <dbReference type="SMART" id="SM00065"/>
    </source>
</evidence>
<dbReference type="OrthoDB" id="8026818at2"/>
<evidence type="ECO:0000256" key="2">
    <source>
        <dbReference type="SAM" id="Coils"/>
    </source>
</evidence>
<gene>
    <name evidence="4" type="ORF">DMA12_44055</name>
</gene>
<dbReference type="PANTHER" id="PTHR33744">
    <property type="entry name" value="CARBOHYDRATE DIACID REGULATOR"/>
    <property type="match status" value="1"/>
</dbReference>
<feature type="coiled-coil region" evidence="2">
    <location>
        <begin position="234"/>
        <end position="264"/>
    </location>
</feature>
<dbReference type="InterPro" id="IPR051448">
    <property type="entry name" value="CdaR-like_regulators"/>
</dbReference>
<dbReference type="InterPro" id="IPR003018">
    <property type="entry name" value="GAF"/>
</dbReference>
<dbReference type="PANTHER" id="PTHR33744:SF1">
    <property type="entry name" value="DNA-BINDING TRANSCRIPTIONAL ACTIVATOR ADER"/>
    <property type="match status" value="1"/>
</dbReference>
<dbReference type="InterPro" id="IPR025736">
    <property type="entry name" value="PucR_C-HTH_dom"/>
</dbReference>